<gene>
    <name evidence="7" type="ORF">GFSPODELE1_LOCUS7397</name>
</gene>
<reference evidence="8" key="1">
    <citation type="submission" date="2024-04" db="EMBL/GenBank/DDBJ databases">
        <authorList>
            <person name="Shaw F."/>
            <person name="Minotto A."/>
        </authorList>
    </citation>
    <scope>NUCLEOTIDE SEQUENCE [LARGE SCALE GENOMIC DNA]</scope>
</reference>
<evidence type="ECO:0000256" key="2">
    <source>
        <dbReference type="ARBA" id="ARBA00022801"/>
    </source>
</evidence>
<dbReference type="EMBL" id="OZ037948">
    <property type="protein sequence ID" value="CAL1709543.1"/>
    <property type="molecule type" value="Genomic_DNA"/>
</dbReference>
<keyword evidence="1" id="KW-0547">Nucleotide-binding</keyword>
<accession>A0ABP1DR81</accession>
<evidence type="ECO:0000256" key="4">
    <source>
        <dbReference type="SAM" id="MobiDB-lite"/>
    </source>
</evidence>
<sequence>MERLRKQFAEDTSLYPDVTVGRTQKPISVASSIISVSSTASSVAGPQQRSEPIVISDSEDDEPQPLRPVQRNIQSQAGPSQPRPIATKPMAKAIPIHIPTNRDLPQVVPRARREDDEFNLDAANGIIETYMSQAEAHKALQDLVSDAYNQIDQPVSVEDAIVDGFNEGITLLPHQVLGRKWMAERESGKKSGGILADDMGLGKTIQTLTRIVEGRPKKEDLKIGYAKATLVVCPVAVVSQWAEEIRKMTKGLRVIEHHGPSRTSDPTILAGADVVITSYNILASEHASYSPVTRDESKSKSKSKSKKQSLGSDSEDSDSSSIGRTIKAKPKKVKDALLRVKWWRIVLDEAHNIKNKTTKAAIACCALDAKYRWCLTGTPMQNSVEELYSLIKFLRIKPLNDWPTFKEQVAQPIKNGRAARALKRLQVVLQAIMLRRTKTTLLNGKPLLDLPDRIVNVVHCEFDKEERAFYNGVQERVQDRVDKLEAAGQLQKAYTSMLVLLLRLRQACNHPSLLGVDYKKDQEAVEPKASKNNDDDEADELAALMGGLGLTKRCQFCQTELNSTNKAEVEESCIDCVDIMRKSRRKSVAPNSDLPPDSAKTRKIMELLAEIDKRSDSEEKTIIFSQFTSMLNIIEPFLKDKGIRYVRYDGSMNKLERDVVLEKIKKSRSTRLILISFKAGSTGLNLTCCNNVILVDLWWNPALEDQAFDRAHRLGQTRNVHIYKLSIPDTVEERILELQEKKRALATAALSGDKLKNMRLGMDDLMALFRSGHDEDDEDD</sequence>
<dbReference type="SMART" id="SM00487">
    <property type="entry name" value="DEXDc"/>
    <property type="match status" value="1"/>
</dbReference>
<dbReference type="SUPFAM" id="SSF52540">
    <property type="entry name" value="P-loop containing nucleoside triphosphate hydrolases"/>
    <property type="match status" value="2"/>
</dbReference>
<dbReference type="InterPro" id="IPR050628">
    <property type="entry name" value="SNF2_RAD54_helicase_TF"/>
</dbReference>
<dbReference type="InterPro" id="IPR038718">
    <property type="entry name" value="SNF2-like_sf"/>
</dbReference>
<dbReference type="InterPro" id="IPR000330">
    <property type="entry name" value="SNF2_N"/>
</dbReference>
<dbReference type="PROSITE" id="PS51194">
    <property type="entry name" value="HELICASE_CTER"/>
    <property type="match status" value="1"/>
</dbReference>
<dbReference type="InterPro" id="IPR027417">
    <property type="entry name" value="P-loop_NTPase"/>
</dbReference>
<evidence type="ECO:0000259" key="6">
    <source>
        <dbReference type="PROSITE" id="PS51194"/>
    </source>
</evidence>
<evidence type="ECO:0000256" key="1">
    <source>
        <dbReference type="ARBA" id="ARBA00022741"/>
    </source>
</evidence>
<feature type="domain" description="Helicase ATP-binding" evidence="5">
    <location>
        <begin position="184"/>
        <end position="397"/>
    </location>
</feature>
<keyword evidence="2" id="KW-0378">Hydrolase</keyword>
<dbReference type="InterPro" id="IPR014001">
    <property type="entry name" value="Helicase_ATP-bd"/>
</dbReference>
<keyword evidence="8" id="KW-1185">Reference proteome</keyword>
<dbReference type="Proteomes" id="UP001497453">
    <property type="component" value="Chromosome 5"/>
</dbReference>
<evidence type="ECO:0000259" key="5">
    <source>
        <dbReference type="PROSITE" id="PS51192"/>
    </source>
</evidence>
<dbReference type="Pfam" id="PF00176">
    <property type="entry name" value="SNF2-rel_dom"/>
    <property type="match status" value="1"/>
</dbReference>
<dbReference type="CDD" id="cd18793">
    <property type="entry name" value="SF2_C_SNF"/>
    <property type="match status" value="1"/>
</dbReference>
<dbReference type="CDD" id="cd18008">
    <property type="entry name" value="DEXDc_SHPRH-like"/>
    <property type="match status" value="1"/>
</dbReference>
<proteinExistence type="predicted"/>
<protein>
    <submittedName>
        <fullName evidence="7">Uncharacterized protein</fullName>
    </submittedName>
</protein>
<evidence type="ECO:0000256" key="3">
    <source>
        <dbReference type="ARBA" id="ARBA00022840"/>
    </source>
</evidence>
<feature type="domain" description="Helicase C-terminal" evidence="6">
    <location>
        <begin position="603"/>
        <end position="766"/>
    </location>
</feature>
<dbReference type="PANTHER" id="PTHR45626">
    <property type="entry name" value="TRANSCRIPTION TERMINATION FACTOR 2-RELATED"/>
    <property type="match status" value="1"/>
</dbReference>
<organism evidence="7 8">
    <name type="scientific">Somion occarium</name>
    <dbReference type="NCBI Taxonomy" id="3059160"/>
    <lineage>
        <taxon>Eukaryota</taxon>
        <taxon>Fungi</taxon>
        <taxon>Dikarya</taxon>
        <taxon>Basidiomycota</taxon>
        <taxon>Agaricomycotina</taxon>
        <taxon>Agaricomycetes</taxon>
        <taxon>Polyporales</taxon>
        <taxon>Cerrenaceae</taxon>
        <taxon>Somion</taxon>
    </lineage>
</organism>
<dbReference type="PROSITE" id="PS51192">
    <property type="entry name" value="HELICASE_ATP_BIND_1"/>
    <property type="match status" value="1"/>
</dbReference>
<keyword evidence="3" id="KW-0067">ATP-binding</keyword>
<dbReference type="Pfam" id="PF00271">
    <property type="entry name" value="Helicase_C"/>
    <property type="match status" value="1"/>
</dbReference>
<dbReference type="PANTHER" id="PTHR45626:SF14">
    <property type="entry name" value="ATP-DEPENDENT DNA HELICASE (EUROFUNG)"/>
    <property type="match status" value="1"/>
</dbReference>
<feature type="region of interest" description="Disordered" evidence="4">
    <location>
        <begin position="36"/>
        <end position="85"/>
    </location>
</feature>
<feature type="region of interest" description="Disordered" evidence="4">
    <location>
        <begin position="290"/>
        <end position="323"/>
    </location>
</feature>
<evidence type="ECO:0000313" key="8">
    <source>
        <dbReference type="Proteomes" id="UP001497453"/>
    </source>
</evidence>
<dbReference type="InterPro" id="IPR049730">
    <property type="entry name" value="SNF2/RAD54-like_C"/>
</dbReference>
<evidence type="ECO:0000313" key="7">
    <source>
        <dbReference type="EMBL" id="CAL1709543.1"/>
    </source>
</evidence>
<dbReference type="Gene3D" id="3.40.50.300">
    <property type="entry name" value="P-loop containing nucleotide triphosphate hydrolases"/>
    <property type="match status" value="1"/>
</dbReference>
<dbReference type="InterPro" id="IPR001650">
    <property type="entry name" value="Helicase_C-like"/>
</dbReference>
<dbReference type="Gene3D" id="3.40.50.10810">
    <property type="entry name" value="Tandem AAA-ATPase domain"/>
    <property type="match status" value="1"/>
</dbReference>
<name>A0ABP1DR81_9APHY</name>
<dbReference type="SMART" id="SM00490">
    <property type="entry name" value="HELICc"/>
    <property type="match status" value="1"/>
</dbReference>